<accession>A0A9E7C2B2</accession>
<evidence type="ECO:0008006" key="3">
    <source>
        <dbReference type="Google" id="ProtNLM"/>
    </source>
</evidence>
<dbReference type="Proteomes" id="UP001162834">
    <property type="component" value="Chromosome"/>
</dbReference>
<dbReference type="Gene3D" id="3.40.50.300">
    <property type="entry name" value="P-loop containing nucleotide triphosphate hydrolases"/>
    <property type="match status" value="1"/>
</dbReference>
<evidence type="ECO:0000313" key="1">
    <source>
        <dbReference type="EMBL" id="UGS38385.1"/>
    </source>
</evidence>
<dbReference type="Gene3D" id="1.10.10.10">
    <property type="entry name" value="Winged helix-like DNA-binding domain superfamily/Winged helix DNA-binding domain"/>
    <property type="match status" value="1"/>
</dbReference>
<evidence type="ECO:0000313" key="2">
    <source>
        <dbReference type="Proteomes" id="UP001162834"/>
    </source>
</evidence>
<dbReference type="AlphaFoldDB" id="A0A9E7C2B2"/>
<dbReference type="InterPro" id="IPR027417">
    <property type="entry name" value="P-loop_NTPase"/>
</dbReference>
<reference evidence="1" key="1">
    <citation type="journal article" date="2022" name="Int. J. Syst. Evol. Microbiol.">
        <title>Pseudomonas aegrilactucae sp. nov. and Pseudomonas morbosilactucae sp. nov., pathogens causing bacterial rot of lettuce in Japan.</title>
        <authorList>
            <person name="Sawada H."/>
            <person name="Fujikawa T."/>
            <person name="Satou M."/>
        </authorList>
    </citation>
    <scope>NUCLEOTIDE SEQUENCE</scope>
    <source>
        <strain evidence="1">0166_1</strain>
    </source>
</reference>
<dbReference type="InterPro" id="IPR036388">
    <property type="entry name" value="WH-like_DNA-bd_sf"/>
</dbReference>
<dbReference type="KEGG" id="sbae:DSM104329_04809"/>
<dbReference type="PANTHER" id="PTHR34301">
    <property type="entry name" value="DNA-BINDING PROTEIN-RELATED"/>
    <property type="match status" value="1"/>
</dbReference>
<dbReference type="PANTHER" id="PTHR34301:SF8">
    <property type="entry name" value="ATPASE DOMAIN-CONTAINING PROTEIN"/>
    <property type="match status" value="1"/>
</dbReference>
<dbReference type="SUPFAM" id="SSF52540">
    <property type="entry name" value="P-loop containing nucleoside triphosphate hydrolases"/>
    <property type="match status" value="1"/>
</dbReference>
<sequence>MQGTPFRFEGPVPPELLIDRENELSTLAKRAGDRVGVRLIAPRRFGKTSLLIAHAAQLQTVGWRTVHVDLSRVTDMTDVARRLAEAYGALDDRWVRSHLAGLLARLGLSVGTAGASVTLGPRPAMPDPEAAETVIYRLLDLPQVIWEREQTPTLVVFDEFQDLLVARPDLDGLLRSRIQYHGDAAAYVYAGSEPSMMRELFDSRERPLFGQADPLTIGRLPIEAVLTELESRFRGEELDPGGALAELVVVADGHPQRVMLLSYLLAEQLEEGRDGTPETAGRVVDLALERTQAAHQALWSQLSRSEKVVLAGIADGVAPASRALAREHHLSRQTLYEAAERLVDQGHLTRDEAGVRVVDPLLLEWLRRR</sequence>
<name>A0A9E7C2B2_9ACTN</name>
<keyword evidence="2" id="KW-1185">Reference proteome</keyword>
<organism evidence="1 2">
    <name type="scientific">Capillimicrobium parvum</name>
    <dbReference type="NCBI Taxonomy" id="2884022"/>
    <lineage>
        <taxon>Bacteria</taxon>
        <taxon>Bacillati</taxon>
        <taxon>Actinomycetota</taxon>
        <taxon>Thermoleophilia</taxon>
        <taxon>Solirubrobacterales</taxon>
        <taxon>Capillimicrobiaceae</taxon>
        <taxon>Capillimicrobium</taxon>
    </lineage>
</organism>
<gene>
    <name evidence="1" type="ORF">DSM104329_04809</name>
</gene>
<proteinExistence type="predicted"/>
<dbReference type="EMBL" id="CP087164">
    <property type="protein sequence ID" value="UGS38385.1"/>
    <property type="molecule type" value="Genomic_DNA"/>
</dbReference>
<protein>
    <recommendedName>
        <fullName evidence="3">ATP-binding protein</fullName>
    </recommendedName>
</protein>